<gene>
    <name evidence="1" type="ORF">Vadar_000293</name>
</gene>
<evidence type="ECO:0000313" key="2">
    <source>
        <dbReference type="Proteomes" id="UP000828048"/>
    </source>
</evidence>
<name>A0ACB7YB10_9ERIC</name>
<proteinExistence type="predicted"/>
<sequence length="366" mass="39160">MALARIFLFTFVFLVLALALLSSAAEGASRRPPRHGSKPRRHSLKAERSHSKKGPRRPTLKGPRHSGVKSQRSRPGSKTPLPIPAFTNPLPFPSPVFIGLVVDARTYGAIPDGQSNSKASIKFQKVRNGAVRDINLVNSKGFQMTITSCTNFLAERLKITAPADSPRTDGIHLSRSNGVQVLNSFIGTGDDCISIGEGSTDVKVIGITCGPGHGISIGSLGKVPQEQSVKGVYVGHSTLSNTDNSLRIKTFHDSPPLEASGITFEDITMVDVKNPIIIDQHYKSNENQGASFVKISDVHYRNVRGTSVSNVAVSLQCSSAIPCQGIELVDIDLALSPNAPKKFPLSATCSNAKTFSMGKQNPPACR</sequence>
<protein>
    <submittedName>
        <fullName evidence="1">Uncharacterized protein</fullName>
    </submittedName>
</protein>
<comment type="caution">
    <text evidence="1">The sequence shown here is derived from an EMBL/GenBank/DDBJ whole genome shotgun (WGS) entry which is preliminary data.</text>
</comment>
<dbReference type="Proteomes" id="UP000828048">
    <property type="component" value="Chromosome 8"/>
</dbReference>
<keyword evidence="2" id="KW-1185">Reference proteome</keyword>
<dbReference type="EMBL" id="CM037158">
    <property type="protein sequence ID" value="KAH7850595.1"/>
    <property type="molecule type" value="Genomic_DNA"/>
</dbReference>
<organism evidence="1 2">
    <name type="scientific">Vaccinium darrowii</name>
    <dbReference type="NCBI Taxonomy" id="229202"/>
    <lineage>
        <taxon>Eukaryota</taxon>
        <taxon>Viridiplantae</taxon>
        <taxon>Streptophyta</taxon>
        <taxon>Embryophyta</taxon>
        <taxon>Tracheophyta</taxon>
        <taxon>Spermatophyta</taxon>
        <taxon>Magnoliopsida</taxon>
        <taxon>eudicotyledons</taxon>
        <taxon>Gunneridae</taxon>
        <taxon>Pentapetalae</taxon>
        <taxon>asterids</taxon>
        <taxon>Ericales</taxon>
        <taxon>Ericaceae</taxon>
        <taxon>Vaccinioideae</taxon>
        <taxon>Vaccinieae</taxon>
        <taxon>Vaccinium</taxon>
    </lineage>
</organism>
<accession>A0ACB7YB10</accession>
<reference evidence="1 2" key="1">
    <citation type="journal article" date="2021" name="Hortic Res">
        <title>High-quality reference genome and annotation aids understanding of berry development for evergreen blueberry (Vaccinium darrowii).</title>
        <authorList>
            <person name="Yu J."/>
            <person name="Hulse-Kemp A.M."/>
            <person name="Babiker E."/>
            <person name="Staton M."/>
        </authorList>
    </citation>
    <scope>NUCLEOTIDE SEQUENCE [LARGE SCALE GENOMIC DNA]</scope>
    <source>
        <strain evidence="2">cv. NJ 8807/NJ 8810</strain>
        <tissue evidence="1">Young leaf</tissue>
    </source>
</reference>
<evidence type="ECO:0000313" key="1">
    <source>
        <dbReference type="EMBL" id="KAH7850595.1"/>
    </source>
</evidence>